<protein>
    <recommendedName>
        <fullName evidence="4">SHOCT domain-containing protein</fullName>
    </recommendedName>
</protein>
<reference evidence="2 3" key="1">
    <citation type="submission" date="2020-08" db="EMBL/GenBank/DDBJ databases">
        <title>Genomic Encyclopedia of Type Strains, Phase IV (KMG-IV): sequencing the most valuable type-strain genomes for metagenomic binning, comparative biology and taxonomic classification.</title>
        <authorList>
            <person name="Goeker M."/>
        </authorList>
    </citation>
    <scope>NUCLEOTIDE SEQUENCE [LARGE SCALE GENOMIC DNA]</scope>
    <source>
        <strain evidence="2 3">DSM 100397</strain>
    </source>
</reference>
<evidence type="ECO:0000313" key="3">
    <source>
        <dbReference type="Proteomes" id="UP000555003"/>
    </source>
</evidence>
<sequence length="297" mass="34617">MNKIDEILKLKELLNSGVITQNDFTELKNKLLEDSNPKNEDAQIKVEIGIDEKECPNCNVILNKDIEKCEFCDYDFISKQVKIENDKVNIGGKSRKKVLIFSIIMLFILFAMWFVVDFMPHKNVSKDEVLSKSKNDYNAHNIVNQKNEIDSLVAKNKLSIENQSNYSEDNLENLKFNGSELDFEIYHDSKSHVSLIVETPRLSMNDGKYSEKHKYYFNSNNEVFAQESNFYNAYFNEDLGEVISKKTTLTNYYVENRLVKSDTVYQDKDRKPISCKHYANLTRYIKRTGLKLSFKAN</sequence>
<dbReference type="EMBL" id="JACJIS010000001">
    <property type="protein sequence ID" value="MBA9072587.1"/>
    <property type="molecule type" value="Genomic_DNA"/>
</dbReference>
<organism evidence="2 3">
    <name type="scientific">Flavobacterium gossypii</name>
    <dbReference type="NCBI Taxonomy" id="1646119"/>
    <lineage>
        <taxon>Bacteria</taxon>
        <taxon>Pseudomonadati</taxon>
        <taxon>Bacteroidota</taxon>
        <taxon>Flavobacteriia</taxon>
        <taxon>Flavobacteriales</taxon>
        <taxon>Flavobacteriaceae</taxon>
        <taxon>Flavobacterium</taxon>
    </lineage>
</organism>
<keyword evidence="1" id="KW-0472">Membrane</keyword>
<keyword evidence="3" id="KW-1185">Reference proteome</keyword>
<keyword evidence="1" id="KW-0812">Transmembrane</keyword>
<evidence type="ECO:0008006" key="4">
    <source>
        <dbReference type="Google" id="ProtNLM"/>
    </source>
</evidence>
<feature type="transmembrane region" description="Helical" evidence="1">
    <location>
        <begin position="98"/>
        <end position="116"/>
    </location>
</feature>
<evidence type="ECO:0000256" key="1">
    <source>
        <dbReference type="SAM" id="Phobius"/>
    </source>
</evidence>
<dbReference type="RefSeq" id="WP_182492594.1">
    <property type="nucleotide sequence ID" value="NZ_JACJIS010000001.1"/>
</dbReference>
<name>A0ABR6DLM3_9FLAO</name>
<accession>A0ABR6DLM3</accession>
<evidence type="ECO:0000313" key="2">
    <source>
        <dbReference type="EMBL" id="MBA9072587.1"/>
    </source>
</evidence>
<gene>
    <name evidence="2" type="ORF">GGR22_000713</name>
</gene>
<proteinExistence type="predicted"/>
<keyword evidence="1" id="KW-1133">Transmembrane helix</keyword>
<comment type="caution">
    <text evidence="2">The sequence shown here is derived from an EMBL/GenBank/DDBJ whole genome shotgun (WGS) entry which is preliminary data.</text>
</comment>
<dbReference type="Proteomes" id="UP000555003">
    <property type="component" value="Unassembled WGS sequence"/>
</dbReference>